<reference evidence="11 12" key="1">
    <citation type="journal article" date="2011" name="Proc. Natl. Acad. Sci. U.S.A.">
        <title>Evolutionary erosion of yeast sex chromosomes by mating-type switching accidents.</title>
        <authorList>
            <person name="Gordon J.L."/>
            <person name="Armisen D."/>
            <person name="Proux-Wera E."/>
            <person name="Oheigeartaigh S.S."/>
            <person name="Byrne K.P."/>
            <person name="Wolfe K.H."/>
        </authorList>
    </citation>
    <scope>NUCLEOTIDE SEQUENCE [LARGE SCALE GENOMIC DNA]</scope>
    <source>
        <strain evidence="12">ATCC 10597 / BCRC 20456 / CBS 421 / NBRC 0211 / NRRL Y-12639</strain>
    </source>
</reference>
<keyword evidence="4" id="KW-0813">Transport</keyword>
<dbReference type="Proteomes" id="UP000000689">
    <property type="component" value="Chromosome 1"/>
</dbReference>
<feature type="chain" id="PRO_5003411285" description="Nucleotide exchange factor SIL1" evidence="10">
    <location>
        <begin position="21"/>
        <end position="474"/>
    </location>
</feature>
<dbReference type="EMBL" id="HE580267">
    <property type="protein sequence ID" value="CCD23002.1"/>
    <property type="molecule type" value="Genomic_DNA"/>
</dbReference>
<keyword evidence="6" id="KW-0256">Endoplasmic reticulum</keyword>
<organism evidence="11 12">
    <name type="scientific">Naumovozyma dairenensis (strain ATCC 10597 / BCRC 20456 / CBS 421 / NBRC 0211 / NRRL Y-12639)</name>
    <name type="common">Saccharomyces dairenensis</name>
    <dbReference type="NCBI Taxonomy" id="1071378"/>
    <lineage>
        <taxon>Eukaryota</taxon>
        <taxon>Fungi</taxon>
        <taxon>Dikarya</taxon>
        <taxon>Ascomycota</taxon>
        <taxon>Saccharomycotina</taxon>
        <taxon>Saccharomycetes</taxon>
        <taxon>Saccharomycetales</taxon>
        <taxon>Saccharomycetaceae</taxon>
        <taxon>Naumovozyma</taxon>
    </lineage>
</organism>
<keyword evidence="8" id="KW-0811">Translocation</keyword>
<name>G0W5B4_NAUDC</name>
<comment type="subunit">
    <text evidence="2">Interacts with KAR2.</text>
</comment>
<feature type="compositionally biased region" description="Polar residues" evidence="9">
    <location>
        <begin position="41"/>
        <end position="54"/>
    </location>
</feature>
<dbReference type="Gene3D" id="1.25.10.10">
    <property type="entry name" value="Leucine-rich Repeat Variant"/>
    <property type="match status" value="1"/>
</dbReference>
<feature type="compositionally biased region" description="Basic and acidic residues" evidence="9">
    <location>
        <begin position="152"/>
        <end position="162"/>
    </location>
</feature>
<evidence type="ECO:0000256" key="6">
    <source>
        <dbReference type="ARBA" id="ARBA00022824"/>
    </source>
</evidence>
<keyword evidence="12" id="KW-1185">Reference proteome</keyword>
<feature type="signal peptide" evidence="10">
    <location>
        <begin position="1"/>
        <end position="20"/>
    </location>
</feature>
<dbReference type="GO" id="GO:0006616">
    <property type="term" value="P:SRP-dependent cotranslational protein targeting to membrane, translocation"/>
    <property type="evidence" value="ECO:0007669"/>
    <property type="project" value="EnsemblFungi"/>
</dbReference>
<dbReference type="InterPro" id="IPR031884">
    <property type="entry name" value="Sil1_fungi"/>
</dbReference>
<dbReference type="eggNOG" id="KOG2160">
    <property type="taxonomic scope" value="Eukaryota"/>
</dbReference>
<sequence length="474" mass="55579">MVNIVNLLLLQIPLLQLSTAMRDMERNQVILAPTVRNSVTTATTKTDSDNQVVTPENGKGKEPTSLRITDSLICNDKECYPRVFEPEDQWKPIRPEQQLPGGLDIRMNLDTGLKEAKLLPIEERNVKTFAKVDKEEKEVEKEKSDVGSPKEQIIERKEKQEQKQSTIAQDSVTEYEFSNDFKTIRDLLYNPTILSKDLDNLETIFDNVMEFAHDYKHGYKIISHEFRLLQNISFNDQLPPTIRELSTRVITSCLRNNPPVKEYINNNYPAFIDNTFVAMDILVNNLSYDLKIKKFLLKRYLSILNELIETPYQFTKDKMIILQHIYAIQDQQIKIKILELISICFTDEIDSNENEELPNLNKRDNIQQNVPDLQSWTNEFTSLVQDKDLDEWHLRKFFNSLYNIKTTFKKDIKIDSKFLNWLAEQEKQRTKRLNNGLQERDLEQDSFDEKLISSRHSIFGNPLADRIKHFDDEL</sequence>
<evidence type="ECO:0000313" key="12">
    <source>
        <dbReference type="Proteomes" id="UP000000689"/>
    </source>
</evidence>
<evidence type="ECO:0000313" key="11">
    <source>
        <dbReference type="EMBL" id="CCD23002.1"/>
    </source>
</evidence>
<proteinExistence type="inferred from homology"/>
<keyword evidence="7" id="KW-0653">Protein transport</keyword>
<dbReference type="AlphaFoldDB" id="G0W5B4"/>
<evidence type="ECO:0000256" key="4">
    <source>
        <dbReference type="ARBA" id="ARBA00022448"/>
    </source>
</evidence>
<feature type="region of interest" description="Disordered" evidence="9">
    <location>
        <begin position="138"/>
        <end position="164"/>
    </location>
</feature>
<evidence type="ECO:0000256" key="1">
    <source>
        <dbReference type="ARBA" id="ARBA00010588"/>
    </source>
</evidence>
<evidence type="ECO:0000256" key="3">
    <source>
        <dbReference type="ARBA" id="ARBA00015352"/>
    </source>
</evidence>
<protein>
    <recommendedName>
        <fullName evidence="3">Nucleotide exchange factor SIL1</fullName>
    </recommendedName>
</protein>
<keyword evidence="5 10" id="KW-0732">Signal</keyword>
<evidence type="ECO:0000256" key="10">
    <source>
        <dbReference type="SAM" id="SignalP"/>
    </source>
</evidence>
<evidence type="ECO:0000256" key="8">
    <source>
        <dbReference type="ARBA" id="ARBA00023010"/>
    </source>
</evidence>
<dbReference type="KEGG" id="ndi:NDAI_0A08490"/>
<feature type="region of interest" description="Disordered" evidence="9">
    <location>
        <begin position="41"/>
        <end position="64"/>
    </location>
</feature>
<dbReference type="Pfam" id="PF16782">
    <property type="entry name" value="SIL1"/>
    <property type="match status" value="1"/>
</dbReference>
<evidence type="ECO:0000256" key="9">
    <source>
        <dbReference type="SAM" id="MobiDB-lite"/>
    </source>
</evidence>
<dbReference type="GO" id="GO:0005783">
    <property type="term" value="C:endoplasmic reticulum"/>
    <property type="evidence" value="ECO:0007669"/>
    <property type="project" value="InterPro"/>
</dbReference>
<dbReference type="InterPro" id="IPR011989">
    <property type="entry name" value="ARM-like"/>
</dbReference>
<gene>
    <name evidence="11" type="primary">NDAI0A08490</name>
    <name evidence="11" type="ordered locus">NDAI_0A08490</name>
</gene>
<dbReference type="STRING" id="1071378.G0W5B4"/>
<comment type="similarity">
    <text evidence="1">Belongs to the SIL1 family.</text>
</comment>
<dbReference type="RefSeq" id="XP_003668245.1">
    <property type="nucleotide sequence ID" value="XM_003668197.1"/>
</dbReference>
<evidence type="ECO:0000256" key="2">
    <source>
        <dbReference type="ARBA" id="ARBA00011799"/>
    </source>
</evidence>
<evidence type="ECO:0000256" key="7">
    <source>
        <dbReference type="ARBA" id="ARBA00022927"/>
    </source>
</evidence>
<accession>G0W5B4</accession>
<evidence type="ECO:0000256" key="5">
    <source>
        <dbReference type="ARBA" id="ARBA00022729"/>
    </source>
</evidence>
<dbReference type="OMA" id="GLDIRMN"/>
<dbReference type="GeneID" id="11493579"/>
<dbReference type="HOGENOM" id="CLU_034955_0_0_1"/>
<dbReference type="GO" id="GO:0000774">
    <property type="term" value="F:adenyl-nucleotide exchange factor activity"/>
    <property type="evidence" value="ECO:0007669"/>
    <property type="project" value="EnsemblFungi"/>
</dbReference>
<dbReference type="OrthoDB" id="448649at2759"/>